<name>K6YUY8_9ALTE</name>
<dbReference type="PANTHER" id="PTHR46394:SF1">
    <property type="entry name" value="PNPLA DOMAIN-CONTAINING PROTEIN"/>
    <property type="match status" value="1"/>
</dbReference>
<keyword evidence="2" id="KW-0378">Hydrolase</keyword>
<feature type="short sequence motif" description="DGA/G" evidence="2">
    <location>
        <begin position="146"/>
        <end position="148"/>
    </location>
</feature>
<gene>
    <name evidence="4" type="ORF">GARC_5047</name>
</gene>
<dbReference type="SUPFAM" id="SSF52151">
    <property type="entry name" value="FabD/lysophospholipase-like"/>
    <property type="match status" value="1"/>
</dbReference>
<evidence type="ECO:0000313" key="4">
    <source>
        <dbReference type="EMBL" id="GAC21982.1"/>
    </source>
</evidence>
<sequence>MSAHIGILDAINTLNIEFQHIVGVSGGSIISSLYCTGMPLKDIKKLAIETNFRQFRGFSLITLLLQGGLSSGDGFERWMDEKLEGKTFKDISKDLHILATDVNGGGPIVFNNKNSPNLKISKAVRFSMSIPIFFSFKSYKEHILVDGAILSEDAIFNDWAGDETPVICFRLKSEQVTDKAFKKSWLPIVQYVMMLIRTFMTAMSREYVHDQYWKNTIIVNTGKLSPVDFNMSIEDKEALYEIGYKTALEFIPKRLSSFIKV</sequence>
<dbReference type="GO" id="GO:0016042">
    <property type="term" value="P:lipid catabolic process"/>
    <property type="evidence" value="ECO:0007669"/>
    <property type="project" value="UniProtKB-UniRule"/>
</dbReference>
<feature type="short sequence motif" description="GXSXG" evidence="2">
    <location>
        <begin position="23"/>
        <end position="27"/>
    </location>
</feature>
<dbReference type="Proteomes" id="UP000006327">
    <property type="component" value="Unassembled WGS sequence"/>
</dbReference>
<dbReference type="eggNOG" id="COG1752">
    <property type="taxonomic scope" value="Bacteria"/>
</dbReference>
<keyword evidence="2" id="KW-0442">Lipid degradation</keyword>
<keyword evidence="1 2" id="KW-0443">Lipid metabolism</keyword>
<dbReference type="GO" id="GO:0016787">
    <property type="term" value="F:hydrolase activity"/>
    <property type="evidence" value="ECO:0007669"/>
    <property type="project" value="UniProtKB-UniRule"/>
</dbReference>
<feature type="active site" description="Proton acceptor" evidence="2">
    <location>
        <position position="146"/>
    </location>
</feature>
<dbReference type="EMBL" id="BAEO01000066">
    <property type="protein sequence ID" value="GAC21982.1"/>
    <property type="molecule type" value="Genomic_DNA"/>
</dbReference>
<dbReference type="Gene3D" id="3.40.1090.10">
    <property type="entry name" value="Cytosolic phospholipase A2 catalytic domain"/>
    <property type="match status" value="2"/>
</dbReference>
<reference evidence="4 5" key="1">
    <citation type="journal article" date="2017" name="Antonie Van Leeuwenhoek">
        <title>Rhizobium rhizosphaerae sp. nov., a novel species isolated from rice rhizosphere.</title>
        <authorList>
            <person name="Zhao J.J."/>
            <person name="Zhang J."/>
            <person name="Zhang R.J."/>
            <person name="Zhang C.W."/>
            <person name="Yin H.Q."/>
            <person name="Zhang X.X."/>
        </authorList>
    </citation>
    <scope>NUCLEOTIDE SEQUENCE [LARGE SCALE GENOMIC DNA]</scope>
    <source>
        <strain evidence="4 5">BSs20135</strain>
    </source>
</reference>
<dbReference type="PROSITE" id="PS51635">
    <property type="entry name" value="PNPLA"/>
    <property type="match status" value="1"/>
</dbReference>
<accession>K6YUY8</accession>
<dbReference type="PANTHER" id="PTHR46394">
    <property type="entry name" value="ANNEXIN"/>
    <property type="match status" value="1"/>
</dbReference>
<feature type="active site" description="Nucleophile" evidence="2">
    <location>
        <position position="25"/>
    </location>
</feature>
<dbReference type="AlphaFoldDB" id="K6YUY8"/>
<dbReference type="STRING" id="493475.GARC_5047"/>
<dbReference type="InterPro" id="IPR002641">
    <property type="entry name" value="PNPLA_dom"/>
</dbReference>
<evidence type="ECO:0000259" key="3">
    <source>
        <dbReference type="PROSITE" id="PS51635"/>
    </source>
</evidence>
<evidence type="ECO:0000256" key="1">
    <source>
        <dbReference type="ARBA" id="ARBA00023098"/>
    </source>
</evidence>
<evidence type="ECO:0000256" key="2">
    <source>
        <dbReference type="PROSITE-ProRule" id="PRU01161"/>
    </source>
</evidence>
<evidence type="ECO:0000313" key="5">
    <source>
        <dbReference type="Proteomes" id="UP000006327"/>
    </source>
</evidence>
<feature type="domain" description="PNPLA" evidence="3">
    <location>
        <begin position="1"/>
        <end position="160"/>
    </location>
</feature>
<proteinExistence type="predicted"/>
<comment type="caution">
    <text evidence="2">Lacks conserved residue(s) required for the propagation of feature annotation.</text>
</comment>
<protein>
    <submittedName>
        <fullName evidence="4">Patatin</fullName>
    </submittedName>
</protein>
<dbReference type="InterPro" id="IPR052580">
    <property type="entry name" value="Lipid_Hydrolase"/>
</dbReference>
<dbReference type="Pfam" id="PF01734">
    <property type="entry name" value="Patatin"/>
    <property type="match status" value="1"/>
</dbReference>
<comment type="caution">
    <text evidence="4">The sequence shown here is derived from an EMBL/GenBank/DDBJ whole genome shotgun (WGS) entry which is preliminary data.</text>
</comment>
<keyword evidence="5" id="KW-1185">Reference proteome</keyword>
<organism evidence="4 5">
    <name type="scientific">Paraglaciecola arctica BSs20135</name>
    <dbReference type="NCBI Taxonomy" id="493475"/>
    <lineage>
        <taxon>Bacteria</taxon>
        <taxon>Pseudomonadati</taxon>
        <taxon>Pseudomonadota</taxon>
        <taxon>Gammaproteobacteria</taxon>
        <taxon>Alteromonadales</taxon>
        <taxon>Alteromonadaceae</taxon>
        <taxon>Paraglaciecola</taxon>
    </lineage>
</organism>
<dbReference type="CDD" id="cd07207">
    <property type="entry name" value="Pat_ExoU_VipD_like"/>
    <property type="match status" value="1"/>
</dbReference>
<dbReference type="InterPro" id="IPR016035">
    <property type="entry name" value="Acyl_Trfase/lysoPLipase"/>
</dbReference>